<name>A0A2J7QTI8_9NEOP</name>
<dbReference type="PANTHER" id="PTHR11008">
    <property type="entry name" value="PROTEIN TAKEOUT-LIKE PROTEIN"/>
    <property type="match status" value="1"/>
</dbReference>
<comment type="caution">
    <text evidence="5">The sequence shown here is derived from an EMBL/GenBank/DDBJ whole genome shotgun (WGS) entry which is preliminary data.</text>
</comment>
<dbReference type="InParanoid" id="A0A2J7QTI8"/>
<dbReference type="FunFam" id="3.15.10.30:FF:000001">
    <property type="entry name" value="Takeout-like protein 1"/>
    <property type="match status" value="1"/>
</dbReference>
<organism evidence="5 6">
    <name type="scientific">Cryptotermes secundus</name>
    <dbReference type="NCBI Taxonomy" id="105785"/>
    <lineage>
        <taxon>Eukaryota</taxon>
        <taxon>Metazoa</taxon>
        <taxon>Ecdysozoa</taxon>
        <taxon>Arthropoda</taxon>
        <taxon>Hexapoda</taxon>
        <taxon>Insecta</taxon>
        <taxon>Pterygota</taxon>
        <taxon>Neoptera</taxon>
        <taxon>Polyneoptera</taxon>
        <taxon>Dictyoptera</taxon>
        <taxon>Blattodea</taxon>
        <taxon>Blattoidea</taxon>
        <taxon>Termitoidae</taxon>
        <taxon>Kalotermitidae</taxon>
        <taxon>Cryptotermitinae</taxon>
        <taxon>Cryptotermes</taxon>
    </lineage>
</organism>
<feature type="chain" id="PRO_5014349931" description="Protein takeout" evidence="4">
    <location>
        <begin position="32"/>
        <end position="258"/>
    </location>
</feature>
<dbReference type="STRING" id="105785.A0A2J7QTI8"/>
<dbReference type="GO" id="GO:0005615">
    <property type="term" value="C:extracellular space"/>
    <property type="evidence" value="ECO:0007669"/>
    <property type="project" value="TreeGrafter"/>
</dbReference>
<dbReference type="Proteomes" id="UP000235965">
    <property type="component" value="Unassembled WGS sequence"/>
</dbReference>
<evidence type="ECO:0000256" key="1">
    <source>
        <dbReference type="ARBA" id="ARBA00022729"/>
    </source>
</evidence>
<evidence type="ECO:0000313" key="6">
    <source>
        <dbReference type="Proteomes" id="UP000235965"/>
    </source>
</evidence>
<evidence type="ECO:0000256" key="3">
    <source>
        <dbReference type="ARBA" id="ARBA00060902"/>
    </source>
</evidence>
<dbReference type="Gene3D" id="3.15.10.30">
    <property type="entry name" value="Haemolymph juvenile hormone binding protein"/>
    <property type="match status" value="1"/>
</dbReference>
<keyword evidence="2" id="KW-0090">Biological rhythms</keyword>
<dbReference type="InterPro" id="IPR010562">
    <property type="entry name" value="Haemolymph_juvenile_hormone-bd"/>
</dbReference>
<gene>
    <name evidence="5" type="ORF">B7P43_G07894</name>
</gene>
<dbReference type="AlphaFoldDB" id="A0A2J7QTI8"/>
<protein>
    <recommendedName>
        <fullName evidence="7">Protein takeout</fullName>
    </recommendedName>
</protein>
<proteinExistence type="inferred from homology"/>
<evidence type="ECO:0000313" key="5">
    <source>
        <dbReference type="EMBL" id="PNF31884.1"/>
    </source>
</evidence>
<evidence type="ECO:0000256" key="4">
    <source>
        <dbReference type="SAM" id="SignalP"/>
    </source>
</evidence>
<keyword evidence="1 4" id="KW-0732">Signal</keyword>
<dbReference type="SMART" id="SM00700">
    <property type="entry name" value="JHBP"/>
    <property type="match status" value="1"/>
</dbReference>
<evidence type="ECO:0008006" key="7">
    <source>
        <dbReference type="Google" id="ProtNLM"/>
    </source>
</evidence>
<sequence>MHLLAGTVRRNTMKPCARVLVFFLLASSAAALKLPDFVKKCSLKDPEFNACALKNAREALPHIVNGLKKFHIPVLDPLIVKEIRAVEGQLNMTGLDIKAEGMRKAILESISFDFDQKKVVMEVVVPEAHFSGRYEVSGKLGALPIKGKGTLDATFYHLYVKYVTTFDLTKHADGQVYLEPKKYKVEFDAKNMKAHLGNLFNGNKVLGDTMNKFINENWRTLKKELGQPTYDALGSIAHKILSDAARMVPYKDLFDDTE</sequence>
<comment type="similarity">
    <text evidence="3">Belongs to the TO family.</text>
</comment>
<feature type="signal peptide" evidence="4">
    <location>
        <begin position="1"/>
        <end position="31"/>
    </location>
</feature>
<dbReference type="PANTHER" id="PTHR11008:SF32">
    <property type="entry name" value="CIRCADIAN CLOCK-CONTROLLED PROTEIN DAYWAKE-RELATED"/>
    <property type="match status" value="1"/>
</dbReference>
<dbReference type="OrthoDB" id="7057518at2759"/>
<dbReference type="GO" id="GO:0007623">
    <property type="term" value="P:circadian rhythm"/>
    <property type="evidence" value="ECO:0007669"/>
    <property type="project" value="UniProtKB-ARBA"/>
</dbReference>
<evidence type="ECO:0000256" key="2">
    <source>
        <dbReference type="ARBA" id="ARBA00023108"/>
    </source>
</evidence>
<keyword evidence="6" id="KW-1185">Reference proteome</keyword>
<reference evidence="5 6" key="1">
    <citation type="submission" date="2017-12" db="EMBL/GenBank/DDBJ databases">
        <title>Hemimetabolous genomes reveal molecular basis of termite eusociality.</title>
        <authorList>
            <person name="Harrison M.C."/>
            <person name="Jongepier E."/>
            <person name="Robertson H.M."/>
            <person name="Arning N."/>
            <person name="Bitard-Feildel T."/>
            <person name="Chao H."/>
            <person name="Childers C.P."/>
            <person name="Dinh H."/>
            <person name="Doddapaneni H."/>
            <person name="Dugan S."/>
            <person name="Gowin J."/>
            <person name="Greiner C."/>
            <person name="Han Y."/>
            <person name="Hu H."/>
            <person name="Hughes D.S.T."/>
            <person name="Huylmans A.-K."/>
            <person name="Kemena C."/>
            <person name="Kremer L.P.M."/>
            <person name="Lee S.L."/>
            <person name="Lopez-Ezquerra A."/>
            <person name="Mallet L."/>
            <person name="Monroy-Kuhn J.M."/>
            <person name="Moser A."/>
            <person name="Murali S.C."/>
            <person name="Muzny D.M."/>
            <person name="Otani S."/>
            <person name="Piulachs M.-D."/>
            <person name="Poelchau M."/>
            <person name="Qu J."/>
            <person name="Schaub F."/>
            <person name="Wada-Katsumata A."/>
            <person name="Worley K.C."/>
            <person name="Xie Q."/>
            <person name="Ylla G."/>
            <person name="Poulsen M."/>
            <person name="Gibbs R.A."/>
            <person name="Schal C."/>
            <person name="Richards S."/>
            <person name="Belles X."/>
            <person name="Korb J."/>
            <person name="Bornberg-Bauer E."/>
        </authorList>
    </citation>
    <scope>NUCLEOTIDE SEQUENCE [LARGE SCALE GENOMIC DNA]</scope>
    <source>
        <tissue evidence="5">Whole body</tissue>
    </source>
</reference>
<dbReference type="EMBL" id="NEVH01011194">
    <property type="protein sequence ID" value="PNF31884.1"/>
    <property type="molecule type" value="Genomic_DNA"/>
</dbReference>
<accession>A0A2J7QTI8</accession>
<dbReference type="Pfam" id="PF06585">
    <property type="entry name" value="JHBP"/>
    <property type="match status" value="1"/>
</dbReference>
<dbReference type="InterPro" id="IPR038606">
    <property type="entry name" value="To_sf"/>
</dbReference>